<protein>
    <submittedName>
        <fullName evidence="6">Uncharacterized protein LOC103502541 isoform X1</fullName>
    </submittedName>
</protein>
<name>A0A1S3CMM3_CUCME</name>
<feature type="transmembrane region" description="Helical" evidence="2">
    <location>
        <begin position="495"/>
        <end position="518"/>
    </location>
</feature>
<proteinExistence type="inferred from homology"/>
<dbReference type="InParanoid" id="A0A1S3CMM3"/>
<sequence>MERNSAACAMEWSIELEKALRFKKPGRAVEAIRQIGCRLQQWSREPEPNIAVYNMFDLVTWEDKLFSNTILLRLADAFKIDDKHIRLAVVRVFLSELYSRDSSRSKQYQGILSKARVQNPHELLTRVKVVLHGGDPEAKALALIVLGCWAHFAKDSAQIRYLIFYSLFSSHLSEVKASIFAAACISQLADDFAQVFLVILVNIMTSTTSLAIRMAGARVFAKLGCSHSMAKTAYKAGLELASDTSEEGFLIAMLFSLSKLASKSIFISSEQVQFLCSFLSHKKSVRVRDTSLRCLCFIFMKGACQFVNMESVVKILIDALDEHMLPTSSHCDALRLLQKIIFYVRRNPSFLDANEYSNLVKAVENAARSPVKLKRLLAFQVLVPLSLQLSGKMEVESGVCSLSLLPSRVISLIMDQIASLAKMFLDLPQSNSEGFQEIKELLNLLLLIVREQSDLWILLLEKICLTAALIMKMHEDAFDGQQRDVDFEVNEKNDISLRFSFILYGFVAISVGYLGQVISITPEIFDKVKLLVNSVCQSCLFSSHTCIIYSLLLNCKFILSCRIAEDFRICNNNGFPHFTFCEDLTENEIFTLECAKKLLRVGDEWPAYMAGRHAACHGSWFAATLIFGHLISKVRSDIFHYWLKSLFQFALAERKIQFLLLPHYGSGLTIWLEKEAILNMFHIQEHINHHYTGSITEGIYYGKLSETYQCLFSSVEVLKAAAVPPVQSFCFQRWFLSLRAKILGTVGSILKTLLNVLCSISTDYGKLGTNNTGIILESVNEFSKLSLKLERLSHEFDLIGTTFIGMDTKSLNVISALALNCSLLAFCTGFAFHVPDLATTLMTENVDDFRTKLRAILIQNLTSRLRLVDDETSKMLAQLFEVTGPPNNCSHLVSRGKILDLGYEVRGILTLCRYAISEFIRMQSKSSGVDKETFLQVIEDGMQFLSNIVMLWISIPFRVPKRFFFVRPCIGCELFATTDVHKLDEISIPYGFHLSLNLCLQLKNITPNMSVQITKMYCILYCGSSFQELKHNGKNNGKNHQVYEAWENDDIVEMHNKLLHYVTESSKNEAYIGKCSTSGVCKTDRVIEVFVQFEPDEKGQGFSNCLFDVSHYPVGCYRIKWYSCCVDSEGCFWNLLPLNSGPLFTIHQLCSAG</sequence>
<evidence type="ECO:0000259" key="4">
    <source>
        <dbReference type="Pfam" id="PF24436"/>
    </source>
</evidence>
<gene>
    <name evidence="6" type="primary">LOC103502541</name>
</gene>
<reference evidence="6" key="1">
    <citation type="submission" date="2025-08" db="UniProtKB">
        <authorList>
            <consortium name="RefSeq"/>
        </authorList>
    </citation>
    <scope>IDENTIFICATION</scope>
    <source>
        <tissue evidence="6">Stem</tissue>
    </source>
</reference>
<dbReference type="InterPro" id="IPR033060">
    <property type="entry name" value="INTS7"/>
</dbReference>
<dbReference type="InterPro" id="IPR016024">
    <property type="entry name" value="ARM-type_fold"/>
</dbReference>
<keyword evidence="2" id="KW-1133">Transmembrane helix</keyword>
<dbReference type="GO" id="GO:0032039">
    <property type="term" value="C:integrator complex"/>
    <property type="evidence" value="ECO:0007669"/>
    <property type="project" value="InterPro"/>
</dbReference>
<feature type="domain" description="Integrator complex subunit 7-like C-terminal" evidence="3">
    <location>
        <begin position="971"/>
        <end position="1147"/>
    </location>
</feature>
<dbReference type="Gramene" id="MELO3C026444.2.1">
    <property type="protein sequence ID" value="MELO3C026444.2.1"/>
    <property type="gene ID" value="MELO3C026444.2"/>
</dbReference>
<dbReference type="InterPro" id="IPR056516">
    <property type="entry name" value="INTS7_N"/>
</dbReference>
<dbReference type="Pfam" id="PF22966">
    <property type="entry name" value="INTS7_C_plants"/>
    <property type="match status" value="1"/>
</dbReference>
<dbReference type="KEGG" id="cmo:103502541"/>
<dbReference type="eggNOG" id="KOG1988">
    <property type="taxonomic scope" value="Eukaryota"/>
</dbReference>
<organism evidence="5 6">
    <name type="scientific">Cucumis melo</name>
    <name type="common">Muskmelon</name>
    <dbReference type="NCBI Taxonomy" id="3656"/>
    <lineage>
        <taxon>Eukaryota</taxon>
        <taxon>Viridiplantae</taxon>
        <taxon>Streptophyta</taxon>
        <taxon>Embryophyta</taxon>
        <taxon>Tracheophyta</taxon>
        <taxon>Spermatophyta</taxon>
        <taxon>Magnoliopsida</taxon>
        <taxon>eudicotyledons</taxon>
        <taxon>Gunneridae</taxon>
        <taxon>Pentapetalae</taxon>
        <taxon>rosids</taxon>
        <taxon>fabids</taxon>
        <taxon>Cucurbitales</taxon>
        <taxon>Cucurbitaceae</taxon>
        <taxon>Benincaseae</taxon>
        <taxon>Cucumis</taxon>
    </lineage>
</organism>
<dbReference type="Proteomes" id="UP001652600">
    <property type="component" value="Chromosome 10"/>
</dbReference>
<evidence type="ECO:0000313" key="5">
    <source>
        <dbReference type="Proteomes" id="UP001652600"/>
    </source>
</evidence>
<evidence type="ECO:0000256" key="2">
    <source>
        <dbReference type="SAM" id="Phobius"/>
    </source>
</evidence>
<dbReference type="InterPro" id="IPR011989">
    <property type="entry name" value="ARM-like"/>
</dbReference>
<feature type="transmembrane region" description="Helical" evidence="2">
    <location>
        <begin position="192"/>
        <end position="212"/>
    </location>
</feature>
<evidence type="ECO:0000259" key="3">
    <source>
        <dbReference type="Pfam" id="PF22966"/>
    </source>
</evidence>
<keyword evidence="2" id="KW-0812">Transmembrane</keyword>
<dbReference type="SUPFAM" id="SSF48371">
    <property type="entry name" value="ARM repeat"/>
    <property type="match status" value="1"/>
</dbReference>
<keyword evidence="2" id="KW-0472">Membrane</keyword>
<feature type="domain" description="Integrator complex subunit 7 N-terminal" evidence="4">
    <location>
        <begin position="66"/>
        <end position="466"/>
    </location>
</feature>
<comment type="similarity">
    <text evidence="1">Belongs to the Integrator subunit 7 family.</text>
</comment>
<dbReference type="InterPro" id="IPR055195">
    <property type="entry name" value="INTS7_C_plant"/>
</dbReference>
<dbReference type="AlphaFoldDB" id="A0A1S3CMM3"/>
<dbReference type="GeneID" id="103502541"/>
<dbReference type="RefSeq" id="XP_008464722.2">
    <property type="nucleotide sequence ID" value="XM_008466500.2"/>
</dbReference>
<accession>A0A1S3CMM3</accession>
<dbReference type="GO" id="GO:0034472">
    <property type="term" value="P:snRNA 3'-end processing"/>
    <property type="evidence" value="ECO:0007669"/>
    <property type="project" value="TreeGrafter"/>
</dbReference>
<dbReference type="PANTHER" id="PTHR13322:SF2">
    <property type="entry name" value="INTEGRATOR COMPLEX SUBUNIT 7"/>
    <property type="match status" value="1"/>
</dbReference>
<dbReference type="Gene3D" id="1.25.10.10">
    <property type="entry name" value="Leucine-rich Repeat Variant"/>
    <property type="match status" value="1"/>
</dbReference>
<evidence type="ECO:0000256" key="1">
    <source>
        <dbReference type="ARBA" id="ARBA00008565"/>
    </source>
</evidence>
<keyword evidence="5" id="KW-1185">Reference proteome</keyword>
<evidence type="ECO:0000313" key="6">
    <source>
        <dbReference type="RefSeq" id="XP_008464722.2"/>
    </source>
</evidence>
<feature type="transmembrane region" description="Helical" evidence="2">
    <location>
        <begin position="530"/>
        <end position="552"/>
    </location>
</feature>
<dbReference type="PANTHER" id="PTHR13322">
    <property type="entry name" value="C1ORF73 PROTEIN"/>
    <property type="match status" value="1"/>
</dbReference>
<dbReference type="Pfam" id="PF24436">
    <property type="entry name" value="INTS7_N"/>
    <property type="match status" value="1"/>
</dbReference>